<protein>
    <submittedName>
        <fullName evidence="10">ADP-ribosyltransferase</fullName>
    </submittedName>
</protein>
<dbReference type="PATRIC" id="fig|305.107.peg.3164"/>
<dbReference type="EMBL" id="LN899824">
    <property type="protein sequence ID" value="CUV31091.1"/>
    <property type="molecule type" value="Genomic_DNA"/>
</dbReference>
<dbReference type="EMBL" id="CP025742">
    <property type="protein sequence ID" value="AYA48304.1"/>
    <property type="molecule type" value="Genomic_DNA"/>
</dbReference>
<name>A0A0K1ZTX4_RALSL</name>
<evidence type="ECO:0000313" key="2">
    <source>
        <dbReference type="EMBL" id="CUV18310.1"/>
    </source>
</evidence>
<evidence type="ECO:0000313" key="7">
    <source>
        <dbReference type="EMBL" id="CUV46762.1"/>
    </source>
</evidence>
<evidence type="ECO:0000313" key="10">
    <source>
        <dbReference type="EMBL" id="UZF16778.1"/>
    </source>
</evidence>
<evidence type="ECO:0000313" key="8">
    <source>
        <dbReference type="EMBL" id="CUV53084.1"/>
    </source>
</evidence>
<reference evidence="10" key="4">
    <citation type="submission" date="2021-10" db="EMBL/GenBank/DDBJ databases">
        <title>Complete genome sequences of five Ralstonia solancearum strains isolated from sunflower.</title>
        <authorList>
            <person name="She X."/>
            <person name="He Z."/>
        </authorList>
    </citation>
    <scope>NUCLEOTIDE SEQUENCE</scope>
    <source>
        <strain evidence="10">RS638</strain>
        <plasmid evidence="10">p1</plasmid>
    </source>
</reference>
<dbReference type="SUPFAM" id="SSF56399">
    <property type="entry name" value="ADP-ribosylation"/>
    <property type="match status" value="1"/>
</dbReference>
<dbReference type="EMBL" id="LN899821">
    <property type="protein sequence ID" value="CUV18310.1"/>
    <property type="molecule type" value="Genomic_DNA"/>
</dbReference>
<reference evidence="11" key="3">
    <citation type="submission" date="2018-01" db="EMBL/GenBank/DDBJ databases">
        <title>Raltonia solanacearum P824 infects blueberry.</title>
        <authorList>
            <person name="Bocsanczy A.M."/>
            <person name="Norman D.J."/>
        </authorList>
    </citation>
    <scope>NUCLEOTIDE SEQUENCE [LARGE SCALE GENOMIC DNA]</scope>
    <source>
        <strain evidence="11">P824</strain>
    </source>
</reference>
<dbReference type="Gene3D" id="3.90.176.10">
    <property type="entry name" value="Toxin ADP-ribosyltransferase, Chain A, domain 1"/>
    <property type="match status" value="1"/>
</dbReference>
<evidence type="ECO:0000313" key="3">
    <source>
        <dbReference type="EMBL" id="CUV22675.1"/>
    </source>
</evidence>
<evidence type="ECO:0000313" key="5">
    <source>
        <dbReference type="EMBL" id="CUV34067.1"/>
    </source>
</evidence>
<dbReference type="EMBL" id="LN899822">
    <property type="protein sequence ID" value="CUV59145.1"/>
    <property type="molecule type" value="Genomic_DNA"/>
</dbReference>
<dbReference type="EMBL" id="LN899823">
    <property type="protein sequence ID" value="CUV22675.1"/>
    <property type="molecule type" value="Genomic_DNA"/>
</dbReference>
<dbReference type="EMBL" id="LN899820">
    <property type="protein sequence ID" value="CUV53084.1"/>
    <property type="molecule type" value="Genomic_DNA"/>
</dbReference>
<dbReference type="AlphaFoldDB" id="A0A0K1ZTX4"/>
<sequence>MAMTLLDSVAIDHPGAIARNFNLYVGDVADMTGHNVDVLAVSCLPGDYTPSPGSVLGALAARGVSVQAMSGNKAANYEPDLPCWISNPVSNPQPGIAFSRVLVYEPASPATNSVNLVSAIFTALSAFRGSAQTSVAMPLVSTGSAGADPSLIMRALFFAAVSWGSRAAFPLSTINLVLYQGNPQLNAQLQALFADLKNRYQHVDTIPPSNYVSQAKSIADKGGFPSYLTYRQVWGIALYTTNYAYTVNPVLRASNITNADYQALMPVFEWIDSGLANIPSWAGQANRGQGFYAGAYQEYQVGNILLHLAYMSYSSGQGFPGAMRIHTTSGTAKPISAYSAFPSEQEVLFGRSMRDRVTQANWNASHNGGEFYTQQLVPRWGALFDEQQPALIASEA</sequence>
<evidence type="ECO:0000313" key="6">
    <source>
        <dbReference type="EMBL" id="CUV41299.1"/>
    </source>
</evidence>
<evidence type="ECO:0000313" key="1">
    <source>
        <dbReference type="EMBL" id="AYA48304.1"/>
    </source>
</evidence>
<organism evidence="3">
    <name type="scientific">Ralstonia solanacearum</name>
    <name type="common">Pseudomonas solanacearum</name>
    <dbReference type="NCBI Taxonomy" id="305"/>
    <lineage>
        <taxon>Bacteria</taxon>
        <taxon>Pseudomonadati</taxon>
        <taxon>Pseudomonadota</taxon>
        <taxon>Betaproteobacteria</taxon>
        <taxon>Burkholderiales</taxon>
        <taxon>Burkholderiaceae</taxon>
        <taxon>Ralstonia</taxon>
        <taxon>Ralstonia solanacearum species complex</taxon>
    </lineage>
</organism>
<dbReference type="EMBL" id="LN899825">
    <property type="protein sequence ID" value="CUV34067.1"/>
    <property type="molecule type" value="Genomic_DNA"/>
</dbReference>
<accession>A0A0K1ZTX4</accession>
<evidence type="ECO:0000313" key="4">
    <source>
        <dbReference type="EMBL" id="CUV31091.1"/>
    </source>
</evidence>
<reference evidence="1" key="2">
    <citation type="submission" date="2018-01" db="EMBL/GenBank/DDBJ databases">
        <title>Ralstonia pseudosolanacearum P824 infects blueberry.</title>
        <authorList>
            <person name="Bocsanczy A.M."/>
            <person name="Norman D.J."/>
        </authorList>
    </citation>
    <scope>NUCLEOTIDE SEQUENCE</scope>
    <source>
        <strain evidence="1">P824</strain>
    </source>
</reference>
<evidence type="ECO:0000313" key="11">
    <source>
        <dbReference type="Proteomes" id="UP000262427"/>
    </source>
</evidence>
<dbReference type="Proteomes" id="UP000262427">
    <property type="component" value="Chromosome MP"/>
</dbReference>
<keyword evidence="10" id="KW-0614">Plasmid</keyword>
<dbReference type="EMBL" id="LN899827">
    <property type="protein sequence ID" value="CUV46762.1"/>
    <property type="molecule type" value="Genomic_DNA"/>
</dbReference>
<proteinExistence type="predicted"/>
<reference evidence="3" key="1">
    <citation type="submission" date="2015-10" db="EMBL/GenBank/DDBJ databases">
        <authorList>
            <person name="Gilbert D.G."/>
        </authorList>
    </citation>
    <scope>NUCLEOTIDE SEQUENCE</scope>
    <source>
        <strain evidence="3">Phyl III-seqv23</strain>
    </source>
</reference>
<evidence type="ECO:0000313" key="9">
    <source>
        <dbReference type="EMBL" id="CUV59145.1"/>
    </source>
</evidence>
<dbReference type="EMBL" id="CP085044">
    <property type="protein sequence ID" value="UZF16778.1"/>
    <property type="molecule type" value="Genomic_DNA"/>
</dbReference>
<dbReference type="EMBL" id="LN899826">
    <property type="protein sequence ID" value="CUV41299.1"/>
    <property type="molecule type" value="Genomic_DNA"/>
</dbReference>
<gene>
    <name evidence="10" type="ORF">LH706_22580</name>
    <name evidence="2" type="ORF">PSS4_v1_560046</name>
    <name evidence="9" type="ORF">RD1301_v1_280003</name>
    <name evidence="1" type="ORF">RSP824_17540</name>
    <name evidence="3" type="ORF">RUN1744_v1_230046</name>
    <name evidence="4" type="ORF">RUN1985_v1_810014</name>
    <name evidence="8" type="ORF">RUN215_v1_70024</name>
    <name evidence="5" type="ORF">TD1301_v1_730015</name>
    <name evidence="6" type="ORF">TF3108_v1_750046</name>
    <name evidence="7" type="ORF">TO10_v1_670014</name>
</gene>
<evidence type="ECO:0000313" key="12">
    <source>
        <dbReference type="Proteomes" id="UP001164049"/>
    </source>
</evidence>
<geneLocation type="plasmid" evidence="10 12">
    <name>p1</name>
</geneLocation>